<organism evidence="1">
    <name type="scientific">marine metagenome</name>
    <dbReference type="NCBI Taxonomy" id="408172"/>
    <lineage>
        <taxon>unclassified sequences</taxon>
        <taxon>metagenomes</taxon>
        <taxon>ecological metagenomes</taxon>
    </lineage>
</organism>
<proteinExistence type="predicted"/>
<dbReference type="EMBL" id="UINC01006228">
    <property type="protein sequence ID" value="SVA26266.1"/>
    <property type="molecule type" value="Genomic_DNA"/>
</dbReference>
<sequence length="126" mass="13417">MRPHKLNRSMVASFALALGLAGCAAAGGAGMGGGSANELLAEDFTPDMQVLTLYQAVQRLRPAWLRGRGGQSPRVYVDGVMRGGLDELEALRVDQVQQAERMSPSDATTRYGTDHGGGVIFVSLRR</sequence>
<reference evidence="1" key="1">
    <citation type="submission" date="2018-05" db="EMBL/GenBank/DDBJ databases">
        <authorList>
            <person name="Lanie J.A."/>
            <person name="Ng W.-L."/>
            <person name="Kazmierczak K.M."/>
            <person name="Andrzejewski T.M."/>
            <person name="Davidsen T.M."/>
            <person name="Wayne K.J."/>
            <person name="Tettelin H."/>
            <person name="Glass J.I."/>
            <person name="Rusch D."/>
            <person name="Podicherti R."/>
            <person name="Tsui H.-C.T."/>
            <person name="Winkler M.E."/>
        </authorList>
    </citation>
    <scope>NUCLEOTIDE SEQUENCE</scope>
</reference>
<protein>
    <recommendedName>
        <fullName evidence="2">TonB-dependent receptor plug domain-containing protein</fullName>
    </recommendedName>
</protein>
<dbReference type="PROSITE" id="PS51257">
    <property type="entry name" value="PROKAR_LIPOPROTEIN"/>
    <property type="match status" value="1"/>
</dbReference>
<evidence type="ECO:0000313" key="1">
    <source>
        <dbReference type="EMBL" id="SVA26266.1"/>
    </source>
</evidence>
<gene>
    <name evidence="1" type="ORF">METZ01_LOCUS79120</name>
</gene>
<evidence type="ECO:0008006" key="2">
    <source>
        <dbReference type="Google" id="ProtNLM"/>
    </source>
</evidence>
<name>A0A381UDI1_9ZZZZ</name>
<accession>A0A381UDI1</accession>
<dbReference type="AlphaFoldDB" id="A0A381UDI1"/>